<evidence type="ECO:0000313" key="2">
    <source>
        <dbReference type="Proteomes" id="UP000800200"/>
    </source>
</evidence>
<proteinExistence type="predicted"/>
<reference evidence="1" key="1">
    <citation type="journal article" date="2020" name="Stud. Mycol.">
        <title>101 Dothideomycetes genomes: a test case for predicting lifestyles and emergence of pathogens.</title>
        <authorList>
            <person name="Haridas S."/>
            <person name="Albert R."/>
            <person name="Binder M."/>
            <person name="Bloem J."/>
            <person name="Labutti K."/>
            <person name="Salamov A."/>
            <person name="Andreopoulos B."/>
            <person name="Baker S."/>
            <person name="Barry K."/>
            <person name="Bills G."/>
            <person name="Bluhm B."/>
            <person name="Cannon C."/>
            <person name="Castanera R."/>
            <person name="Culley D."/>
            <person name="Daum C."/>
            <person name="Ezra D."/>
            <person name="Gonzalez J."/>
            <person name="Henrissat B."/>
            <person name="Kuo A."/>
            <person name="Liang C."/>
            <person name="Lipzen A."/>
            <person name="Lutzoni F."/>
            <person name="Magnuson J."/>
            <person name="Mondo S."/>
            <person name="Nolan M."/>
            <person name="Ohm R."/>
            <person name="Pangilinan J."/>
            <person name="Park H.-J."/>
            <person name="Ramirez L."/>
            <person name="Alfaro M."/>
            <person name="Sun H."/>
            <person name="Tritt A."/>
            <person name="Yoshinaga Y."/>
            <person name="Zwiers L.-H."/>
            <person name="Turgeon B."/>
            <person name="Goodwin S."/>
            <person name="Spatafora J."/>
            <person name="Crous P."/>
            <person name="Grigoriev I."/>
        </authorList>
    </citation>
    <scope>NUCLEOTIDE SEQUENCE</scope>
    <source>
        <strain evidence="1">CBS 207.26</strain>
    </source>
</reference>
<gene>
    <name evidence="1" type="ORF">K469DRAFT_690109</name>
</gene>
<organism evidence="1 2">
    <name type="scientific">Zopfia rhizophila CBS 207.26</name>
    <dbReference type="NCBI Taxonomy" id="1314779"/>
    <lineage>
        <taxon>Eukaryota</taxon>
        <taxon>Fungi</taxon>
        <taxon>Dikarya</taxon>
        <taxon>Ascomycota</taxon>
        <taxon>Pezizomycotina</taxon>
        <taxon>Dothideomycetes</taxon>
        <taxon>Dothideomycetes incertae sedis</taxon>
        <taxon>Zopfiaceae</taxon>
        <taxon>Zopfia</taxon>
    </lineage>
</organism>
<keyword evidence="2" id="KW-1185">Reference proteome</keyword>
<dbReference type="EMBL" id="ML994643">
    <property type="protein sequence ID" value="KAF2183350.1"/>
    <property type="molecule type" value="Genomic_DNA"/>
</dbReference>
<protein>
    <submittedName>
        <fullName evidence="1">Uncharacterized protein</fullName>
    </submittedName>
</protein>
<accession>A0A6A6DZI2</accession>
<evidence type="ECO:0000313" key="1">
    <source>
        <dbReference type="EMBL" id="KAF2183350.1"/>
    </source>
</evidence>
<dbReference type="Proteomes" id="UP000800200">
    <property type="component" value="Unassembled WGS sequence"/>
</dbReference>
<dbReference type="AlphaFoldDB" id="A0A6A6DZI2"/>
<name>A0A6A6DZI2_9PEZI</name>
<sequence>MNKSAPTCYQESRWILWESGITGLKVVNGASYEVLDVILKKAYPGHRINADTILHFGLPAGILLAAELMRDFHFVGMPLSRCRSLDGIMLISKARERDFVGNKVPESMIAAEERLELLSEATIREAESRDWTGK</sequence>